<dbReference type="PANTHER" id="PTHR47331:SF1">
    <property type="entry name" value="GAG-LIKE PROTEIN"/>
    <property type="match status" value="1"/>
</dbReference>
<dbReference type="RefSeq" id="XP_049301951.1">
    <property type="nucleotide sequence ID" value="XM_049445994.1"/>
</dbReference>
<evidence type="ECO:0000313" key="2">
    <source>
        <dbReference type="RefSeq" id="XP_049301951.1"/>
    </source>
</evidence>
<reference evidence="1" key="1">
    <citation type="submission" date="2025-05" db="UniProtKB">
        <authorList>
            <consortium name="RefSeq"/>
        </authorList>
    </citation>
    <scope>NUCLEOTIDE SEQUENCE [LARGE SCALE GENOMIC DNA]</scope>
</reference>
<protein>
    <submittedName>
        <fullName evidence="2">Uncharacterized protein LOC125775412</fullName>
    </submittedName>
</protein>
<evidence type="ECO:0000313" key="1">
    <source>
        <dbReference type="Proteomes" id="UP001652620"/>
    </source>
</evidence>
<dbReference type="GeneID" id="125775412"/>
<name>A0ABM3IY93_BACDO</name>
<gene>
    <name evidence="2" type="primary">LOC125775412</name>
</gene>
<reference evidence="2" key="2">
    <citation type="submission" date="2025-08" db="UniProtKB">
        <authorList>
            <consortium name="RefSeq"/>
        </authorList>
    </citation>
    <scope>IDENTIFICATION</scope>
    <source>
        <tissue evidence="2">Adult</tissue>
    </source>
</reference>
<organism evidence="1 2">
    <name type="scientific">Bactrocera dorsalis</name>
    <name type="common">Oriental fruit fly</name>
    <name type="synonym">Dacus dorsalis</name>
    <dbReference type="NCBI Taxonomy" id="27457"/>
    <lineage>
        <taxon>Eukaryota</taxon>
        <taxon>Metazoa</taxon>
        <taxon>Ecdysozoa</taxon>
        <taxon>Arthropoda</taxon>
        <taxon>Hexapoda</taxon>
        <taxon>Insecta</taxon>
        <taxon>Pterygota</taxon>
        <taxon>Neoptera</taxon>
        <taxon>Endopterygota</taxon>
        <taxon>Diptera</taxon>
        <taxon>Brachycera</taxon>
        <taxon>Muscomorpha</taxon>
        <taxon>Tephritoidea</taxon>
        <taxon>Tephritidae</taxon>
        <taxon>Bactrocera</taxon>
        <taxon>Bactrocera</taxon>
    </lineage>
</organism>
<dbReference type="Proteomes" id="UP001652620">
    <property type="component" value="Chromosome 1"/>
</dbReference>
<accession>A0ABM3IY93</accession>
<proteinExistence type="predicted"/>
<keyword evidence="1" id="KW-1185">Reference proteome</keyword>
<sequence>MAPQSSTKPICSRQSSPTLTVRSLSVTRSISPLSDEGTLARRLHRFKATLSPIREERGNTHRTARRTISLSPLREERGSTHRTARRTISHSTKRAHKHVACGLCKKDHRLVTCSKFTKMNINEKFDAVNKHKYCVNCLARSHSTQKCTSKKRCATCNGEHHSTLHGHPRLFCKEPTKSSKSEERLHRQKDLPTLLAKPTLIPTVMVKVKHDGKWNKIRAIVNPTRKVTIIASELVQRLRLPKTYLDSHRICKVVIGSLTDSDWHVEVNCLLTHDLPTRPYNRDLSGEIIKKFDHLVLADPKFWKDDQIMLELGADIYPRLMKPGLFNPDNSTVIAQNTALGWTLTGACAI</sequence>
<dbReference type="PANTHER" id="PTHR47331">
    <property type="entry name" value="PHD-TYPE DOMAIN-CONTAINING PROTEIN"/>
    <property type="match status" value="1"/>
</dbReference>